<keyword evidence="15" id="KW-0175">Coiled coil</keyword>
<evidence type="ECO:0000256" key="15">
    <source>
        <dbReference type="SAM" id="Coils"/>
    </source>
</evidence>
<name>A0A1H0WW35_9ACTN</name>
<dbReference type="FunFam" id="3.40.50.300:FF:000477">
    <property type="entry name" value="UvrABC system protein B"/>
    <property type="match status" value="1"/>
</dbReference>
<dbReference type="InterPro" id="IPR001650">
    <property type="entry name" value="Helicase_C-like"/>
</dbReference>
<dbReference type="Pfam" id="PF04851">
    <property type="entry name" value="ResIII"/>
    <property type="match status" value="1"/>
</dbReference>
<dbReference type="AlphaFoldDB" id="A0A1H0WW35"/>
<dbReference type="FunFam" id="4.10.860.10:FF:000009">
    <property type="entry name" value="UvrABC system protein B"/>
    <property type="match status" value="1"/>
</dbReference>
<dbReference type="PROSITE" id="PS50151">
    <property type="entry name" value="UVR"/>
    <property type="match status" value="1"/>
</dbReference>
<evidence type="ECO:0000256" key="8">
    <source>
        <dbReference type="ARBA" id="ARBA00022881"/>
    </source>
</evidence>
<dbReference type="GO" id="GO:0009380">
    <property type="term" value="C:excinuclease repair complex"/>
    <property type="evidence" value="ECO:0007669"/>
    <property type="project" value="InterPro"/>
</dbReference>
<evidence type="ECO:0000256" key="7">
    <source>
        <dbReference type="ARBA" id="ARBA00022840"/>
    </source>
</evidence>
<evidence type="ECO:0000259" key="19">
    <source>
        <dbReference type="PROSITE" id="PS51194"/>
    </source>
</evidence>
<evidence type="ECO:0000256" key="3">
    <source>
        <dbReference type="ARBA" id="ARBA00022490"/>
    </source>
</evidence>
<dbReference type="SUPFAM" id="SSF46600">
    <property type="entry name" value="C-terminal UvrC-binding domain of UvrB"/>
    <property type="match status" value="1"/>
</dbReference>
<organism evidence="20 21">
    <name type="scientific">Actinopolyspora xinjiangensis</name>
    <dbReference type="NCBI Taxonomy" id="405564"/>
    <lineage>
        <taxon>Bacteria</taxon>
        <taxon>Bacillati</taxon>
        <taxon>Actinomycetota</taxon>
        <taxon>Actinomycetes</taxon>
        <taxon>Actinopolysporales</taxon>
        <taxon>Actinopolysporaceae</taxon>
        <taxon>Actinopolyspora</taxon>
    </lineage>
</organism>
<dbReference type="SUPFAM" id="SSF52540">
    <property type="entry name" value="P-loop containing nucleoside triphosphate hydrolases"/>
    <property type="match status" value="2"/>
</dbReference>
<dbReference type="Pfam" id="PF12344">
    <property type="entry name" value="UvrB"/>
    <property type="match status" value="1"/>
</dbReference>
<feature type="region of interest" description="Disordered" evidence="16">
    <location>
        <begin position="616"/>
        <end position="660"/>
    </location>
</feature>
<evidence type="ECO:0000256" key="10">
    <source>
        <dbReference type="ARBA" id="ARBA00023236"/>
    </source>
</evidence>
<dbReference type="GO" id="GO:0005737">
    <property type="term" value="C:cytoplasm"/>
    <property type="evidence" value="ECO:0007669"/>
    <property type="project" value="UniProtKB-SubCell"/>
</dbReference>
<dbReference type="SMART" id="SM00490">
    <property type="entry name" value="HELICc"/>
    <property type="match status" value="1"/>
</dbReference>
<dbReference type="HAMAP" id="MF_00204">
    <property type="entry name" value="UvrB"/>
    <property type="match status" value="1"/>
</dbReference>
<keyword evidence="4 13" id="KW-0547">Nucleotide-binding</keyword>
<dbReference type="PROSITE" id="PS51194">
    <property type="entry name" value="HELICASE_CTER"/>
    <property type="match status" value="1"/>
</dbReference>
<dbReference type="Proteomes" id="UP000199497">
    <property type="component" value="Unassembled WGS sequence"/>
</dbReference>
<sequence length="712" mass="80380">MLAHSEFRPVGDIPRKDGRFRVVSDYEPAGDQPEAIDELERRINSGETDVVLLGATGTGKSATTAWLIERVQRPTLVMEPNKTLAAQMANELRGFFPENAVEYFVSYYDYYQPEAYVPQTDTYIEKDSSVNEDVERLRHSATSNLLSRRDCVVVSSVSCIYGLGTPQSYLDRSIALAVGGEIDRDVLLRALVDVQYQRNDLAFQRGTFRVRGDTVEVIPAYEELAVRVEFFGDEIDRLYYLHPLTGDVVHEVNDLRIFPATHYVAGPERMEQAIRGIEEELTEQLGKLERQNKLLEAQRLRMRTQYDIEMMRQVGFCSGIENYSRHIDGREPGSAPATLLDYFPEDFLLVIDESHVTVPQIGGMFEGDASRKRTLVDHGFRLPSALDNRPLKWEEFADRIGQSVYLSATPGSYEMQRSGGEFTEQVIRPTGLVDPEVVVKPTEGQIDDLVAEVRQRADQDERVLVTTLTKKMAEDLTDYLLELGIRVRYLHSEVDTLRRVELLRQLRLGEYDVLVGINLLREGLDLPEVSLVSILDADKEGFLRSETSLVQTIGRAARNVSGQVHMYADEVTESMRRAIDETNRRRAKQIAYNTEHGIDPQPLRKQVADILDRVYSESEDTEETVAEGGSARNASRGKKPGGETSASTSSGVLKDRDTKSMPRAELADLVQQLNDQMMNAARELQFELAARLRDEINDLKKELRAMDEAGVS</sequence>
<dbReference type="EMBL" id="FNJR01000016">
    <property type="protein sequence ID" value="SDP94799.1"/>
    <property type="molecule type" value="Genomic_DNA"/>
</dbReference>
<dbReference type="PANTHER" id="PTHR24029:SF0">
    <property type="entry name" value="UVRABC SYSTEM PROTEIN B"/>
    <property type="match status" value="1"/>
</dbReference>
<dbReference type="Pfam" id="PF02151">
    <property type="entry name" value="UVR"/>
    <property type="match status" value="1"/>
</dbReference>
<dbReference type="PROSITE" id="PS51192">
    <property type="entry name" value="HELICASE_ATP_BIND_1"/>
    <property type="match status" value="1"/>
</dbReference>
<feature type="domain" description="UVR" evidence="17">
    <location>
        <begin position="667"/>
        <end position="702"/>
    </location>
</feature>
<evidence type="ECO:0000313" key="20">
    <source>
        <dbReference type="EMBL" id="SDP94799.1"/>
    </source>
</evidence>
<dbReference type="PANTHER" id="PTHR24029">
    <property type="entry name" value="UVRABC SYSTEM PROTEIN B"/>
    <property type="match status" value="1"/>
</dbReference>
<proteinExistence type="inferred from homology"/>
<dbReference type="GO" id="GO:0003677">
    <property type="term" value="F:DNA binding"/>
    <property type="evidence" value="ECO:0007669"/>
    <property type="project" value="UniProtKB-UniRule"/>
</dbReference>
<feature type="domain" description="Helicase C-terminal" evidence="19">
    <location>
        <begin position="445"/>
        <end position="611"/>
    </location>
</feature>
<evidence type="ECO:0000259" key="17">
    <source>
        <dbReference type="PROSITE" id="PS50151"/>
    </source>
</evidence>
<dbReference type="InterPro" id="IPR027417">
    <property type="entry name" value="P-loop_NTPase"/>
</dbReference>
<dbReference type="NCBIfam" id="TIGR00631">
    <property type="entry name" value="uvrb"/>
    <property type="match status" value="1"/>
</dbReference>
<dbReference type="InterPro" id="IPR004807">
    <property type="entry name" value="UvrB"/>
</dbReference>
<dbReference type="InterPro" id="IPR001943">
    <property type="entry name" value="UVR_dom"/>
</dbReference>
<evidence type="ECO:0000256" key="6">
    <source>
        <dbReference type="ARBA" id="ARBA00022769"/>
    </source>
</evidence>
<comment type="similarity">
    <text evidence="2 13 14">Belongs to the UvrB family.</text>
</comment>
<protein>
    <recommendedName>
        <fullName evidence="12 13">UvrABC system protein B</fullName>
        <shortName evidence="13">Protein UvrB</shortName>
    </recommendedName>
    <alternativeName>
        <fullName evidence="13">Excinuclease ABC subunit B</fullName>
    </alternativeName>
</protein>
<keyword evidence="6 13" id="KW-0228">DNA excision</keyword>
<keyword evidence="7 13" id="KW-0067">ATP-binding</keyword>
<keyword evidence="10 13" id="KW-0742">SOS response</keyword>
<comment type="function">
    <text evidence="13">The UvrABC repair system catalyzes the recognition and processing of DNA lesions. A damage recognition complex composed of 2 UvrA and 2 UvrB subunits scans DNA for abnormalities. Upon binding of the UvrA(2)B(2) complex to a putative damaged site, the DNA wraps around one UvrB monomer. DNA wrap is dependent on ATP binding by UvrB and probably causes local melting of the DNA helix, facilitating insertion of UvrB beta-hairpin between the DNA strands. Then UvrB probes one DNA strand for the presence of a lesion. If a lesion is found the UvrA subunits dissociate and the UvrB-DNA preincision complex is formed. This complex is subsequently bound by UvrC and the second UvrB is released. If no lesion is found, the DNA wraps around the other UvrB subunit that will check the other stand for damage.</text>
</comment>
<keyword evidence="9 13" id="KW-0234">DNA repair</keyword>
<dbReference type="GO" id="GO:0005524">
    <property type="term" value="F:ATP binding"/>
    <property type="evidence" value="ECO:0007669"/>
    <property type="project" value="UniProtKB-UniRule"/>
</dbReference>
<gene>
    <name evidence="13" type="primary">uvrB</name>
    <name evidence="20" type="ORF">SAMN04487905_11679</name>
</gene>
<dbReference type="Gene3D" id="3.40.50.300">
    <property type="entry name" value="P-loop containing nucleotide triphosphate hydrolases"/>
    <property type="match status" value="3"/>
</dbReference>
<reference evidence="21" key="1">
    <citation type="submission" date="2016-10" db="EMBL/GenBank/DDBJ databases">
        <authorList>
            <person name="Varghese N."/>
            <person name="Submissions S."/>
        </authorList>
    </citation>
    <scope>NUCLEOTIDE SEQUENCE [LARGE SCALE GENOMIC DNA]</scope>
    <source>
        <strain evidence="21">DSM 46732</strain>
    </source>
</reference>
<keyword evidence="3 13" id="KW-0963">Cytoplasm</keyword>
<comment type="subcellular location">
    <subcellularLocation>
        <location evidence="1 13 14">Cytoplasm</location>
    </subcellularLocation>
</comment>
<dbReference type="InterPro" id="IPR036876">
    <property type="entry name" value="UVR_dom_sf"/>
</dbReference>
<dbReference type="SMART" id="SM00487">
    <property type="entry name" value="DEXDc"/>
    <property type="match status" value="1"/>
</dbReference>
<dbReference type="GO" id="GO:0016887">
    <property type="term" value="F:ATP hydrolysis activity"/>
    <property type="evidence" value="ECO:0007669"/>
    <property type="project" value="InterPro"/>
</dbReference>
<evidence type="ECO:0000256" key="5">
    <source>
        <dbReference type="ARBA" id="ARBA00022763"/>
    </source>
</evidence>
<accession>A0A1H0WW35</accession>
<dbReference type="Pfam" id="PF17757">
    <property type="entry name" value="UvrB_inter"/>
    <property type="match status" value="1"/>
</dbReference>
<evidence type="ECO:0000256" key="11">
    <source>
        <dbReference type="ARBA" id="ARBA00026033"/>
    </source>
</evidence>
<dbReference type="CDD" id="cd17916">
    <property type="entry name" value="DEXHc_UvrB"/>
    <property type="match status" value="1"/>
</dbReference>
<keyword evidence="5 13" id="KW-0227">DNA damage</keyword>
<comment type="subunit">
    <text evidence="11 13 14">Forms a heterotetramer with UvrA during the search for lesions. Interacts with UvrC in an incision complex.</text>
</comment>
<dbReference type="Pfam" id="PF00271">
    <property type="entry name" value="Helicase_C"/>
    <property type="match status" value="1"/>
</dbReference>
<evidence type="ECO:0000259" key="18">
    <source>
        <dbReference type="PROSITE" id="PS51192"/>
    </source>
</evidence>
<evidence type="ECO:0000256" key="9">
    <source>
        <dbReference type="ARBA" id="ARBA00023204"/>
    </source>
</evidence>
<dbReference type="CDD" id="cd18790">
    <property type="entry name" value="SF2_C_UvrB"/>
    <property type="match status" value="1"/>
</dbReference>
<evidence type="ECO:0000313" key="21">
    <source>
        <dbReference type="Proteomes" id="UP000199497"/>
    </source>
</evidence>
<dbReference type="STRING" id="405564.SAMN04487905_11679"/>
<dbReference type="NCBIfam" id="NF003673">
    <property type="entry name" value="PRK05298.1"/>
    <property type="match status" value="1"/>
</dbReference>
<feature type="coiled-coil region" evidence="15">
    <location>
        <begin position="278"/>
        <end position="305"/>
    </location>
</feature>
<dbReference type="InterPro" id="IPR006935">
    <property type="entry name" value="Helicase/UvrB_N"/>
</dbReference>
<feature type="domain" description="Helicase ATP-binding" evidence="18">
    <location>
        <begin position="41"/>
        <end position="176"/>
    </location>
</feature>
<evidence type="ECO:0000256" key="16">
    <source>
        <dbReference type="SAM" id="MobiDB-lite"/>
    </source>
</evidence>
<dbReference type="InterPro" id="IPR014001">
    <property type="entry name" value="Helicase_ATP-bd"/>
</dbReference>
<evidence type="ECO:0000256" key="12">
    <source>
        <dbReference type="ARBA" id="ARBA00029504"/>
    </source>
</evidence>
<keyword evidence="8 13" id="KW-0267">Excision nuclease</keyword>
<dbReference type="GO" id="GO:0009381">
    <property type="term" value="F:excinuclease ABC activity"/>
    <property type="evidence" value="ECO:0007669"/>
    <property type="project" value="UniProtKB-UniRule"/>
</dbReference>
<keyword evidence="21" id="KW-1185">Reference proteome</keyword>
<feature type="short sequence motif" description="Beta-hairpin" evidence="13">
    <location>
        <begin position="107"/>
        <end position="130"/>
    </location>
</feature>
<evidence type="ECO:0000256" key="1">
    <source>
        <dbReference type="ARBA" id="ARBA00004496"/>
    </source>
</evidence>
<dbReference type="InterPro" id="IPR041471">
    <property type="entry name" value="UvrB_inter"/>
</dbReference>
<comment type="domain">
    <text evidence="13">The beta-hairpin motif is involved in DNA binding.</text>
</comment>
<evidence type="ECO:0000256" key="2">
    <source>
        <dbReference type="ARBA" id="ARBA00008533"/>
    </source>
</evidence>
<feature type="coiled-coil region" evidence="15">
    <location>
        <begin position="663"/>
        <end position="709"/>
    </location>
</feature>
<dbReference type="GO" id="GO:0006289">
    <property type="term" value="P:nucleotide-excision repair"/>
    <property type="evidence" value="ECO:0007669"/>
    <property type="project" value="UniProtKB-UniRule"/>
</dbReference>
<evidence type="ECO:0000256" key="4">
    <source>
        <dbReference type="ARBA" id="ARBA00022741"/>
    </source>
</evidence>
<dbReference type="GO" id="GO:0009432">
    <property type="term" value="P:SOS response"/>
    <property type="evidence" value="ECO:0007669"/>
    <property type="project" value="UniProtKB-UniRule"/>
</dbReference>
<feature type="binding site" evidence="13">
    <location>
        <begin position="54"/>
        <end position="61"/>
    </location>
    <ligand>
        <name>ATP</name>
        <dbReference type="ChEBI" id="CHEBI:30616"/>
    </ligand>
</feature>
<dbReference type="InterPro" id="IPR024759">
    <property type="entry name" value="UvrB_YAD/RRR_dom"/>
</dbReference>
<evidence type="ECO:0000256" key="14">
    <source>
        <dbReference type="RuleBase" id="RU003587"/>
    </source>
</evidence>
<evidence type="ECO:0000256" key="13">
    <source>
        <dbReference type="HAMAP-Rule" id="MF_00204"/>
    </source>
</evidence>
<dbReference type="Gene3D" id="4.10.860.10">
    <property type="entry name" value="UVR domain"/>
    <property type="match status" value="1"/>
</dbReference>